<dbReference type="Proteomes" id="UP000446786">
    <property type="component" value="Unassembled WGS sequence"/>
</dbReference>
<dbReference type="PANTHER" id="PTHR46580:SF4">
    <property type="entry name" value="ATP_GTP-BINDING PROTEIN"/>
    <property type="match status" value="1"/>
</dbReference>
<evidence type="ECO:0000313" key="3">
    <source>
        <dbReference type="EMBL" id="MXP30674.1"/>
    </source>
</evidence>
<dbReference type="InterPro" id="IPR028994">
    <property type="entry name" value="Integrin_alpha_N"/>
</dbReference>
<dbReference type="AlphaFoldDB" id="A0A845AV38"/>
<dbReference type="RefSeq" id="WP_160778192.1">
    <property type="nucleotide sequence ID" value="NZ_BAAAZF010000001.1"/>
</dbReference>
<dbReference type="InterPro" id="IPR013517">
    <property type="entry name" value="FG-GAP"/>
</dbReference>
<evidence type="ECO:0008006" key="6">
    <source>
        <dbReference type="Google" id="ProtNLM"/>
    </source>
</evidence>
<accession>A0A845AV38</accession>
<name>A0A845AV38_9SPHN</name>
<dbReference type="EMBL" id="WTYE01000001">
    <property type="protein sequence ID" value="MXP33434.1"/>
    <property type="molecule type" value="Genomic_DNA"/>
</dbReference>
<proteinExistence type="predicted"/>
<evidence type="ECO:0000313" key="4">
    <source>
        <dbReference type="EMBL" id="MXP33434.1"/>
    </source>
</evidence>
<keyword evidence="1" id="KW-0732">Signal</keyword>
<evidence type="ECO:0000256" key="2">
    <source>
        <dbReference type="SAM" id="MobiDB-lite"/>
    </source>
</evidence>
<dbReference type="Gene3D" id="2.130.10.130">
    <property type="entry name" value="Integrin alpha, N-terminal"/>
    <property type="match status" value="2"/>
</dbReference>
<feature type="region of interest" description="Disordered" evidence="2">
    <location>
        <begin position="177"/>
        <end position="201"/>
    </location>
</feature>
<dbReference type="OrthoDB" id="1488578at2"/>
<sequence>MSYSHSLAKVVAAIVLLTGGVAGAEDVLLEFRQHPFLEFDIEANRSADVSLADMDGDGDLDVVLANGRHWAQRDFVFLNSGSGKLLEARPLGVARSASYTVQAGDIDGDGDVDAVVVRDMLPVQWFLNDGHGNMVLQGELAESAGPARSAVLADLDGDRALDLVVVTRRTPDRFYRGDGRGGFQSGTDFPDEGFGSTGVVDGDVDGDGDVDLVIARRDGAASVVMVNDGTGAFRVHPLPESEGDHRKAALEDLNGDGRPDIVLASTDGPHLLYLQESAGLNADPTVFGQAGEAVQALAAGDLDQDGDIDLVAGADGPNILYRNDGAGKFSRQIIPSASDTYGVAIGDMNSDGLPDIVFANSGSANEVVLSRPLNGNRD</sequence>
<dbReference type="PANTHER" id="PTHR46580">
    <property type="entry name" value="SENSOR KINASE-RELATED"/>
    <property type="match status" value="1"/>
</dbReference>
<comment type="caution">
    <text evidence="4">The sequence shown here is derived from an EMBL/GenBank/DDBJ whole genome shotgun (WGS) entry which is preliminary data.</text>
</comment>
<protein>
    <recommendedName>
        <fullName evidence="6">VCBS repeat-containing protein</fullName>
    </recommendedName>
</protein>
<organism evidence="4 5">
    <name type="scientific">Parerythrobacter jejuensis</name>
    <dbReference type="NCBI Taxonomy" id="795812"/>
    <lineage>
        <taxon>Bacteria</taxon>
        <taxon>Pseudomonadati</taxon>
        <taxon>Pseudomonadota</taxon>
        <taxon>Alphaproteobacteria</taxon>
        <taxon>Sphingomonadales</taxon>
        <taxon>Erythrobacteraceae</taxon>
        <taxon>Parerythrobacter</taxon>
    </lineage>
</organism>
<gene>
    <name evidence="3" type="ORF">GRI94_02430</name>
    <name evidence="4" type="ORF">GRI94_16520</name>
</gene>
<reference evidence="4 5" key="1">
    <citation type="submission" date="2019-12" db="EMBL/GenBank/DDBJ databases">
        <title>Genomic-based taxomic classification of the family Erythrobacteraceae.</title>
        <authorList>
            <person name="Xu L."/>
        </authorList>
    </citation>
    <scope>NUCLEOTIDE SEQUENCE [LARGE SCALE GENOMIC DNA]</scope>
    <source>
        <strain evidence="4 5">JCM 16677</strain>
    </source>
</reference>
<keyword evidence="5" id="KW-1185">Reference proteome</keyword>
<evidence type="ECO:0000313" key="5">
    <source>
        <dbReference type="Proteomes" id="UP000446786"/>
    </source>
</evidence>
<dbReference type="EMBL" id="WTYE01000001">
    <property type="protein sequence ID" value="MXP30674.1"/>
    <property type="molecule type" value="Genomic_DNA"/>
</dbReference>
<dbReference type="Pfam" id="PF13517">
    <property type="entry name" value="FG-GAP_3"/>
    <property type="match status" value="3"/>
</dbReference>
<evidence type="ECO:0000256" key="1">
    <source>
        <dbReference type="ARBA" id="ARBA00022729"/>
    </source>
</evidence>
<dbReference type="SUPFAM" id="SSF69318">
    <property type="entry name" value="Integrin alpha N-terminal domain"/>
    <property type="match status" value="2"/>
</dbReference>